<dbReference type="NCBIfam" id="TIGR00730">
    <property type="entry name" value="Rossman fold protein, TIGR00730 family"/>
    <property type="match status" value="1"/>
</dbReference>
<dbReference type="SUPFAM" id="SSF102405">
    <property type="entry name" value="MCP/YpsA-like"/>
    <property type="match status" value="1"/>
</dbReference>
<comment type="caution">
    <text evidence="3">The sequence shown here is derived from an EMBL/GenBank/DDBJ whole genome shotgun (WGS) entry which is preliminary data.</text>
</comment>
<dbReference type="GO" id="GO:0005829">
    <property type="term" value="C:cytosol"/>
    <property type="evidence" value="ECO:0007669"/>
    <property type="project" value="TreeGrafter"/>
</dbReference>
<evidence type="ECO:0000256" key="2">
    <source>
        <dbReference type="RuleBase" id="RU363015"/>
    </source>
</evidence>
<dbReference type="GO" id="GO:0009691">
    <property type="term" value="P:cytokinin biosynthetic process"/>
    <property type="evidence" value="ECO:0007669"/>
    <property type="project" value="UniProtKB-UniRule"/>
</dbReference>
<evidence type="ECO:0000313" key="4">
    <source>
        <dbReference type="Proteomes" id="UP001156666"/>
    </source>
</evidence>
<dbReference type="Pfam" id="PF03641">
    <property type="entry name" value="Lysine_decarbox"/>
    <property type="match status" value="1"/>
</dbReference>
<organism evidence="3 4">
    <name type="scientific">Portibacter lacus</name>
    <dbReference type="NCBI Taxonomy" id="1099794"/>
    <lineage>
        <taxon>Bacteria</taxon>
        <taxon>Pseudomonadati</taxon>
        <taxon>Bacteroidota</taxon>
        <taxon>Saprospiria</taxon>
        <taxon>Saprospirales</taxon>
        <taxon>Haliscomenobacteraceae</taxon>
        <taxon>Portibacter</taxon>
    </lineage>
</organism>
<dbReference type="InterPro" id="IPR005269">
    <property type="entry name" value="LOG"/>
</dbReference>
<sequence length="240" mass="27207">MDKILNPELQFLDGPNSRGQELNFSFRVMLQLLKGFRKLHFVGPCITFFGSARLPETNEHYKVTQNLAGDLSKLGFTIMTGGGPGIMEAANRGAFEAGGRTVGCAIKLPHEQKVNPYMQKWILFDYFFVRKVLLLKYSYAFIVMPGGFGTLDELFETITLIQTAVLQNFPVVVMGNEFYADIQAMILKMEDEETISAEDKQLILFTDDIEEAKSHILKYIADNYKVKSKRKALWLLGERA</sequence>
<dbReference type="EMBL" id="BSOH01000014">
    <property type="protein sequence ID" value="GLR17664.1"/>
    <property type="molecule type" value="Genomic_DNA"/>
</dbReference>
<keyword evidence="2" id="KW-0378">Hydrolase</keyword>
<dbReference type="GO" id="GO:0008714">
    <property type="term" value="F:AMP nucleosidase activity"/>
    <property type="evidence" value="ECO:0007669"/>
    <property type="project" value="UniProtKB-EC"/>
</dbReference>
<name>A0AA37SQM0_9BACT</name>
<evidence type="ECO:0000313" key="3">
    <source>
        <dbReference type="EMBL" id="GLR17664.1"/>
    </source>
</evidence>
<evidence type="ECO:0000256" key="1">
    <source>
        <dbReference type="ARBA" id="ARBA00000274"/>
    </source>
</evidence>
<keyword evidence="4" id="KW-1185">Reference proteome</keyword>
<accession>A0AA37SQM0</accession>
<protein>
    <recommendedName>
        <fullName evidence="2">Cytokinin riboside 5'-monophosphate phosphoribohydrolase</fullName>
        <ecNumber evidence="2">3.2.2.n1</ecNumber>
    </recommendedName>
</protein>
<reference evidence="3" key="1">
    <citation type="journal article" date="2014" name="Int. J. Syst. Evol. Microbiol.">
        <title>Complete genome sequence of Corynebacterium casei LMG S-19264T (=DSM 44701T), isolated from a smear-ripened cheese.</title>
        <authorList>
            <consortium name="US DOE Joint Genome Institute (JGI-PGF)"/>
            <person name="Walter F."/>
            <person name="Albersmeier A."/>
            <person name="Kalinowski J."/>
            <person name="Ruckert C."/>
        </authorList>
    </citation>
    <scope>NUCLEOTIDE SEQUENCE</scope>
    <source>
        <strain evidence="3">NBRC 108769</strain>
    </source>
</reference>
<proteinExistence type="inferred from homology"/>
<comment type="catalytic activity">
    <reaction evidence="1">
        <text>AMP + H2O = D-ribose 5-phosphate + adenine</text>
        <dbReference type="Rhea" id="RHEA:20129"/>
        <dbReference type="ChEBI" id="CHEBI:15377"/>
        <dbReference type="ChEBI" id="CHEBI:16708"/>
        <dbReference type="ChEBI" id="CHEBI:78346"/>
        <dbReference type="ChEBI" id="CHEBI:456215"/>
        <dbReference type="EC" id="3.2.2.4"/>
    </reaction>
</comment>
<reference evidence="3" key="2">
    <citation type="submission" date="2023-01" db="EMBL/GenBank/DDBJ databases">
        <title>Draft genome sequence of Portibacter lacus strain NBRC 108769.</title>
        <authorList>
            <person name="Sun Q."/>
            <person name="Mori K."/>
        </authorList>
    </citation>
    <scope>NUCLEOTIDE SEQUENCE</scope>
    <source>
        <strain evidence="3">NBRC 108769</strain>
    </source>
</reference>
<dbReference type="Proteomes" id="UP001156666">
    <property type="component" value="Unassembled WGS sequence"/>
</dbReference>
<gene>
    <name evidence="3" type="ORF">GCM10007940_22790</name>
</gene>
<dbReference type="RefSeq" id="WP_235291333.1">
    <property type="nucleotide sequence ID" value="NZ_BSOH01000014.1"/>
</dbReference>
<dbReference type="Gene3D" id="3.40.50.450">
    <property type="match status" value="1"/>
</dbReference>
<keyword evidence="2" id="KW-0203">Cytokinin biosynthesis</keyword>
<dbReference type="InterPro" id="IPR031100">
    <property type="entry name" value="LOG_fam"/>
</dbReference>
<comment type="similarity">
    <text evidence="2">Belongs to the LOG family.</text>
</comment>
<dbReference type="EC" id="3.2.2.n1" evidence="2"/>
<dbReference type="PANTHER" id="PTHR43393">
    <property type="entry name" value="CYTOKININ RIBOSIDE 5'-MONOPHOSPHATE PHOSPHORIBOHYDROLASE"/>
    <property type="match status" value="1"/>
</dbReference>
<dbReference type="InterPro" id="IPR052341">
    <property type="entry name" value="LOG_family_nucleotidases"/>
</dbReference>
<dbReference type="AlphaFoldDB" id="A0AA37SQM0"/>
<dbReference type="PANTHER" id="PTHR43393:SF3">
    <property type="entry name" value="LYSINE DECARBOXYLASE-LIKE PROTEIN"/>
    <property type="match status" value="1"/>
</dbReference>